<dbReference type="PROSITE" id="PS50943">
    <property type="entry name" value="HTH_CROC1"/>
    <property type="match status" value="1"/>
</dbReference>
<evidence type="ECO:0000313" key="3">
    <source>
        <dbReference type="EMBL" id="XAH75899.1"/>
    </source>
</evidence>
<dbReference type="PANTHER" id="PTHR46558:SF14">
    <property type="entry name" value="HTH-TYPE TRANSCRIPTIONAL REGULATOR ANSR"/>
    <property type="match status" value="1"/>
</dbReference>
<reference evidence="3 4" key="1">
    <citation type="submission" date="2024-02" db="EMBL/GenBank/DDBJ databases">
        <title>Bacterial strain from lacustrine sediment.</title>
        <authorList>
            <person name="Petit C."/>
            <person name="Fadhlaoui K."/>
        </authorList>
    </citation>
    <scope>NUCLEOTIDE SEQUENCE [LARGE SCALE GENOMIC DNA]</scope>
    <source>
        <strain evidence="3 4">IPX-CK</strain>
    </source>
</reference>
<evidence type="ECO:0000256" key="1">
    <source>
        <dbReference type="ARBA" id="ARBA00023125"/>
    </source>
</evidence>
<dbReference type="InterPro" id="IPR001387">
    <property type="entry name" value="Cro/C1-type_HTH"/>
</dbReference>
<dbReference type="EMBL" id="CP146256">
    <property type="protein sequence ID" value="XAH75899.1"/>
    <property type="molecule type" value="Genomic_DNA"/>
</dbReference>
<feature type="domain" description="HTH cro/C1-type" evidence="2">
    <location>
        <begin position="4"/>
        <end position="58"/>
    </location>
</feature>
<keyword evidence="1" id="KW-0238">DNA-binding</keyword>
<dbReference type="RefSeq" id="WP_342759475.1">
    <property type="nucleotide sequence ID" value="NZ_CP146256.1"/>
</dbReference>
<evidence type="ECO:0000313" key="4">
    <source>
        <dbReference type="Proteomes" id="UP001451571"/>
    </source>
</evidence>
<keyword evidence="4" id="KW-1185">Reference proteome</keyword>
<dbReference type="SUPFAM" id="SSF47413">
    <property type="entry name" value="lambda repressor-like DNA-binding domains"/>
    <property type="match status" value="1"/>
</dbReference>
<proteinExistence type="predicted"/>
<dbReference type="Proteomes" id="UP001451571">
    <property type="component" value="Chromosome"/>
</dbReference>
<accession>A0ABZ3F358</accession>
<dbReference type="PANTHER" id="PTHR46558">
    <property type="entry name" value="TRACRIPTIONAL REGULATORY PROTEIN-RELATED-RELATED"/>
    <property type="match status" value="1"/>
</dbReference>
<gene>
    <name evidence="3" type="ORF">V6984_09130</name>
</gene>
<organism evidence="3 4">
    <name type="scientific">Kineothrix sedimenti</name>
    <dbReference type="NCBI Taxonomy" id="3123317"/>
    <lineage>
        <taxon>Bacteria</taxon>
        <taxon>Bacillati</taxon>
        <taxon>Bacillota</taxon>
        <taxon>Clostridia</taxon>
        <taxon>Lachnospirales</taxon>
        <taxon>Lachnospiraceae</taxon>
        <taxon>Kineothrix</taxon>
    </lineage>
</organism>
<dbReference type="Gene3D" id="1.10.260.40">
    <property type="entry name" value="lambda repressor-like DNA-binding domains"/>
    <property type="match status" value="1"/>
</dbReference>
<dbReference type="Pfam" id="PF01381">
    <property type="entry name" value="HTH_3"/>
    <property type="match status" value="1"/>
</dbReference>
<protein>
    <submittedName>
        <fullName evidence="3">Helix-turn-helix transcriptional regulator</fullName>
    </submittedName>
</protein>
<dbReference type="SMART" id="SM00530">
    <property type="entry name" value="HTH_XRE"/>
    <property type="match status" value="1"/>
</dbReference>
<evidence type="ECO:0000259" key="2">
    <source>
        <dbReference type="PROSITE" id="PS50943"/>
    </source>
</evidence>
<name>A0ABZ3F358_9FIRM</name>
<sequence length="61" mass="7049">MSQLKKLRLQHRWTQQYIADTIGITKAAYSNIENGNRSPSLKVAIHLQNLFGLQIEKLLEK</sequence>
<dbReference type="InterPro" id="IPR010982">
    <property type="entry name" value="Lambda_DNA-bd_dom_sf"/>
</dbReference>
<dbReference type="CDD" id="cd00093">
    <property type="entry name" value="HTH_XRE"/>
    <property type="match status" value="1"/>
</dbReference>